<evidence type="ECO:0000313" key="3">
    <source>
        <dbReference type="Proteomes" id="UP000193144"/>
    </source>
</evidence>
<name>A0A1Y1YR62_9PLEO</name>
<feature type="region of interest" description="Disordered" evidence="1">
    <location>
        <begin position="120"/>
        <end position="163"/>
    </location>
</feature>
<feature type="region of interest" description="Disordered" evidence="1">
    <location>
        <begin position="181"/>
        <end position="239"/>
    </location>
</feature>
<evidence type="ECO:0000256" key="1">
    <source>
        <dbReference type="SAM" id="MobiDB-lite"/>
    </source>
</evidence>
<dbReference type="AlphaFoldDB" id="A0A1Y1YR62"/>
<feature type="region of interest" description="Disordered" evidence="1">
    <location>
        <begin position="48"/>
        <end position="79"/>
    </location>
</feature>
<evidence type="ECO:0000313" key="2">
    <source>
        <dbReference type="EMBL" id="ORY00304.1"/>
    </source>
</evidence>
<dbReference type="EMBL" id="MCFA01000185">
    <property type="protein sequence ID" value="ORY00304.1"/>
    <property type="molecule type" value="Genomic_DNA"/>
</dbReference>
<gene>
    <name evidence="2" type="ORF">BCR34DRAFT_575894</name>
</gene>
<reference evidence="2 3" key="1">
    <citation type="submission" date="2016-07" db="EMBL/GenBank/DDBJ databases">
        <title>Pervasive Adenine N6-methylation of Active Genes in Fungi.</title>
        <authorList>
            <consortium name="DOE Joint Genome Institute"/>
            <person name="Mondo S.J."/>
            <person name="Dannebaum R.O."/>
            <person name="Kuo R.C."/>
            <person name="Labutti K."/>
            <person name="Haridas S."/>
            <person name="Kuo A."/>
            <person name="Salamov A."/>
            <person name="Ahrendt S.R."/>
            <person name="Lipzen A."/>
            <person name="Sullivan W."/>
            <person name="Andreopoulos W.B."/>
            <person name="Clum A."/>
            <person name="Lindquist E."/>
            <person name="Daum C."/>
            <person name="Ramamoorthy G.K."/>
            <person name="Gryganskyi A."/>
            <person name="Culley D."/>
            <person name="Magnuson J.K."/>
            <person name="James T.Y."/>
            <person name="O'Malley M.A."/>
            <person name="Stajich J.E."/>
            <person name="Spatafora J.W."/>
            <person name="Visel A."/>
            <person name="Grigoriev I.V."/>
        </authorList>
    </citation>
    <scope>NUCLEOTIDE SEQUENCE [LARGE SCALE GENOMIC DNA]</scope>
    <source>
        <strain evidence="2 3">CBS 115471</strain>
    </source>
</reference>
<sequence length="239" mass="26399">MSYPAIISLYFSRTVHELSGLRSAECCTFDACLMSSSTVRQLDSPLETDLGAQSTGRHGGGHVPRSSPPSPESQTSLLHRTPSFTNDHLIEWPSLPDAPSPSYGIGEAACAVSRNESLDVIADPPPDWPSQSNGRRFSLRASGIVRSPESGRTKTPKPKKLPLHSEKWSCGFNLFRGKAKKDEQGRCNKSRRPTSRVPQSLKTCLFPCDPSRNRRGFKELPQRSQLELVQARESGGRRR</sequence>
<dbReference type="Proteomes" id="UP000193144">
    <property type="component" value="Unassembled WGS sequence"/>
</dbReference>
<organism evidence="2 3">
    <name type="scientific">Clohesyomyces aquaticus</name>
    <dbReference type="NCBI Taxonomy" id="1231657"/>
    <lineage>
        <taxon>Eukaryota</taxon>
        <taxon>Fungi</taxon>
        <taxon>Dikarya</taxon>
        <taxon>Ascomycota</taxon>
        <taxon>Pezizomycotina</taxon>
        <taxon>Dothideomycetes</taxon>
        <taxon>Pleosporomycetidae</taxon>
        <taxon>Pleosporales</taxon>
        <taxon>Lindgomycetaceae</taxon>
        <taxon>Clohesyomyces</taxon>
    </lineage>
</organism>
<accession>A0A1Y1YR62</accession>
<protein>
    <submittedName>
        <fullName evidence="2">Uncharacterized protein</fullName>
    </submittedName>
</protein>
<proteinExistence type="predicted"/>
<comment type="caution">
    <text evidence="2">The sequence shown here is derived from an EMBL/GenBank/DDBJ whole genome shotgun (WGS) entry which is preliminary data.</text>
</comment>
<keyword evidence="3" id="KW-1185">Reference proteome</keyword>